<keyword evidence="1" id="KW-0812">Transmembrane</keyword>
<dbReference type="Proteomes" id="UP000092651">
    <property type="component" value="Unassembled WGS sequence"/>
</dbReference>
<feature type="transmembrane region" description="Helical" evidence="1">
    <location>
        <begin position="7"/>
        <end position="33"/>
    </location>
</feature>
<name>A0A1B8ZH60_9FLAO</name>
<dbReference type="AlphaFoldDB" id="A0A1B8ZH60"/>
<sequence>MNKVLKWILIICTGGILLYLAASFFAVFMLTYFSSSKRINLPAEEKAFEKIKKVYHIETIERSPEFERQVKNQDTITYTLYLYSKSNCNIEPDSLKKNALRIAKEINNIHLESKYYKYRLVFSCKAYNPNGFDFEFLRKDIIP</sequence>
<reference evidence="2 3" key="1">
    <citation type="submission" date="2016-07" db="EMBL/GenBank/DDBJ databases">
        <authorList>
            <person name="Jeong J.-J."/>
            <person name="Kim D.W."/>
            <person name="Sang M.K."/>
            <person name="Choi I.-G."/>
            <person name="Kim K.D."/>
        </authorList>
    </citation>
    <scope>NUCLEOTIDE SEQUENCE [LARGE SCALE GENOMIC DNA]</scope>
    <source>
        <strain evidence="2 3">UTM-3</strain>
    </source>
</reference>
<keyword evidence="1" id="KW-0472">Membrane</keyword>
<gene>
    <name evidence="2" type="ORF">BBI01_13530</name>
</gene>
<evidence type="ECO:0000313" key="2">
    <source>
        <dbReference type="EMBL" id="OCA70942.1"/>
    </source>
</evidence>
<organism evidence="2 3">
    <name type="scientific">Chryseobacterium artocarpi</name>
    <dbReference type="NCBI Taxonomy" id="1414727"/>
    <lineage>
        <taxon>Bacteria</taxon>
        <taxon>Pseudomonadati</taxon>
        <taxon>Bacteroidota</taxon>
        <taxon>Flavobacteriia</taxon>
        <taxon>Flavobacteriales</taxon>
        <taxon>Weeksellaceae</taxon>
        <taxon>Chryseobacterium group</taxon>
        <taxon>Chryseobacterium</taxon>
    </lineage>
</organism>
<dbReference type="RefSeq" id="WP_065395340.1">
    <property type="nucleotide sequence ID" value="NZ_MAYH01000034.1"/>
</dbReference>
<accession>A0A1B8ZH60</accession>
<proteinExistence type="predicted"/>
<dbReference type="EMBL" id="MAYH01000034">
    <property type="protein sequence ID" value="OCA70942.1"/>
    <property type="molecule type" value="Genomic_DNA"/>
</dbReference>
<keyword evidence="3" id="KW-1185">Reference proteome</keyword>
<evidence type="ECO:0000256" key="1">
    <source>
        <dbReference type="SAM" id="Phobius"/>
    </source>
</evidence>
<evidence type="ECO:0000313" key="3">
    <source>
        <dbReference type="Proteomes" id="UP000092651"/>
    </source>
</evidence>
<comment type="caution">
    <text evidence="2">The sequence shown here is derived from an EMBL/GenBank/DDBJ whole genome shotgun (WGS) entry which is preliminary data.</text>
</comment>
<keyword evidence="1" id="KW-1133">Transmembrane helix</keyword>
<dbReference type="OrthoDB" id="1254736at2"/>
<protein>
    <submittedName>
        <fullName evidence="2">Uncharacterized protein</fullName>
    </submittedName>
</protein>